<gene>
    <name evidence="1" type="ORF">SAMN05421759_101253</name>
</gene>
<dbReference type="RefSeq" id="WP_076444199.1">
    <property type="nucleotide sequence ID" value="NZ_FTOQ01000001.1"/>
</dbReference>
<dbReference type="Proteomes" id="UP000186684">
    <property type="component" value="Unassembled WGS sequence"/>
</dbReference>
<dbReference type="EMBL" id="FTOQ01000001">
    <property type="protein sequence ID" value="SIS53280.1"/>
    <property type="molecule type" value="Genomic_DNA"/>
</dbReference>
<protein>
    <submittedName>
        <fullName evidence="1">Uncharacterized protein</fullName>
    </submittedName>
</protein>
<organism evidence="1 2">
    <name type="scientific">Roseivivax lentus</name>
    <dbReference type="NCBI Taxonomy" id="633194"/>
    <lineage>
        <taxon>Bacteria</taxon>
        <taxon>Pseudomonadati</taxon>
        <taxon>Pseudomonadota</taxon>
        <taxon>Alphaproteobacteria</taxon>
        <taxon>Rhodobacterales</taxon>
        <taxon>Roseobacteraceae</taxon>
        <taxon>Roseivivax</taxon>
    </lineage>
</organism>
<reference evidence="2" key="1">
    <citation type="submission" date="2017-01" db="EMBL/GenBank/DDBJ databases">
        <authorList>
            <person name="Varghese N."/>
            <person name="Submissions S."/>
        </authorList>
    </citation>
    <scope>NUCLEOTIDE SEQUENCE [LARGE SCALE GENOMIC DNA]</scope>
    <source>
        <strain evidence="2">DSM 29430</strain>
    </source>
</reference>
<dbReference type="OrthoDB" id="7873726at2"/>
<keyword evidence="2" id="KW-1185">Reference proteome</keyword>
<evidence type="ECO:0000313" key="2">
    <source>
        <dbReference type="Proteomes" id="UP000186684"/>
    </source>
</evidence>
<evidence type="ECO:0000313" key="1">
    <source>
        <dbReference type="EMBL" id="SIS53280.1"/>
    </source>
</evidence>
<sequence>MITRRALGLAGLVAAWIGVLAGVMAVSDAAPAALVPLPSDAFLAALPDHVAISDRFAHAIVLVSPEPGFVATLYAAGAWLVLPAGLAGCGGAS</sequence>
<dbReference type="STRING" id="633194.SAMN05421759_101253"/>
<dbReference type="AlphaFoldDB" id="A0A1N7JVC4"/>
<accession>A0A1N7JVC4</accession>
<name>A0A1N7JVC4_9RHOB</name>
<proteinExistence type="predicted"/>